<comment type="similarity">
    <text evidence="1 2">Belongs to the outer membrane factor (OMF) (TC 1.B.17) family.</text>
</comment>
<feature type="compositionally biased region" description="Polar residues" evidence="3">
    <location>
        <begin position="109"/>
        <end position="122"/>
    </location>
</feature>
<name>A0A6C2URS0_9BACT</name>
<dbReference type="GO" id="GO:0005886">
    <property type="term" value="C:plasma membrane"/>
    <property type="evidence" value="ECO:0007669"/>
    <property type="project" value="UniProtKB-SubCell"/>
</dbReference>
<accession>A0A6C2URS0</accession>
<evidence type="ECO:0000256" key="1">
    <source>
        <dbReference type="ARBA" id="ARBA00007613"/>
    </source>
</evidence>
<proteinExistence type="inferred from homology"/>
<dbReference type="NCBIfam" id="TIGR01845">
    <property type="entry name" value="outer_NodT"/>
    <property type="match status" value="1"/>
</dbReference>
<dbReference type="Proteomes" id="UP000346198">
    <property type="component" value="Unassembled WGS sequence"/>
</dbReference>
<keyword evidence="2" id="KW-0564">Palmitate</keyword>
<dbReference type="SUPFAM" id="SSF56954">
    <property type="entry name" value="Outer membrane efflux proteins (OEP)"/>
    <property type="match status" value="1"/>
</dbReference>
<dbReference type="EMBL" id="CAAHFH010000002">
    <property type="protein sequence ID" value="VGO22653.1"/>
    <property type="molecule type" value="Genomic_DNA"/>
</dbReference>
<keyword evidence="5" id="KW-1185">Reference proteome</keyword>
<dbReference type="Pfam" id="PF02321">
    <property type="entry name" value="OEP"/>
    <property type="match status" value="2"/>
</dbReference>
<dbReference type="PROSITE" id="PS51257">
    <property type="entry name" value="PROKAR_LIPOPROTEIN"/>
    <property type="match status" value="1"/>
</dbReference>
<evidence type="ECO:0000313" key="5">
    <source>
        <dbReference type="Proteomes" id="UP000346198"/>
    </source>
</evidence>
<dbReference type="PANTHER" id="PTHR30203:SF33">
    <property type="entry name" value="BLR4455 PROTEIN"/>
    <property type="match status" value="1"/>
</dbReference>
<dbReference type="PANTHER" id="PTHR30203">
    <property type="entry name" value="OUTER MEMBRANE CATION EFFLUX PROTEIN"/>
    <property type="match status" value="1"/>
</dbReference>
<dbReference type="Gene3D" id="1.20.1600.10">
    <property type="entry name" value="Outer membrane efflux proteins (OEP)"/>
    <property type="match status" value="1"/>
</dbReference>
<organism evidence="4 5">
    <name type="scientific">Pontiella sulfatireligans</name>
    <dbReference type="NCBI Taxonomy" id="2750658"/>
    <lineage>
        <taxon>Bacteria</taxon>
        <taxon>Pseudomonadati</taxon>
        <taxon>Kiritimatiellota</taxon>
        <taxon>Kiritimatiellia</taxon>
        <taxon>Kiritimatiellales</taxon>
        <taxon>Pontiellaceae</taxon>
        <taxon>Pontiella</taxon>
    </lineage>
</organism>
<dbReference type="AlphaFoldDB" id="A0A6C2URS0"/>
<keyword evidence="2" id="KW-0812">Transmembrane</keyword>
<gene>
    <name evidence="4" type="primary">srpC_3</name>
    <name evidence="4" type="ORF">SCARR_04748</name>
</gene>
<protein>
    <submittedName>
        <fullName evidence="4">Solvent efflux pump outer membrane protein SrpC</fullName>
    </submittedName>
</protein>
<sequence length="470" mass="51922">MTIHKVLVYGLVLGSTTLGLSSCMTLEPEREADLLKEQTPEHFNNASGTAQLQTEWWKAFGSPRLDRLMDEAFTGNLTLEQAYARLEQAEATARKSGAAQKVQLDGKGSASSRYQSNFNNSGNSRTDPDFTLGLYASYEVDLWGRLKSTERASLATYDATKFDLQTAGMTLSASLTTSYFSWQAQTEALRIYESQLESNSNKLAAIKRRYQSGQSTSLAVLQQRQLVAASEARIPPVRARIEETENAIAVLIGKTPGTDLRLDPEPLPSLPPQPAAGLPVNLLENRPDIQAARLDLESADWNVGAARAARLPTLSLSGSIYTSEEKIDDLFDDWISNLAASLIAPLLDGGARKAEVDRTMAVSRERIAAYRLAVLEAIQETEDALSNERHQSEYVEAIAKQYQAAKNSEAESIRRYQRGILPFLDTLTAIVSRENLEITHVQAKADLLGNRIQLYRSLGGDWTFMLEEKQ</sequence>
<feature type="region of interest" description="Disordered" evidence="3">
    <location>
        <begin position="95"/>
        <end position="122"/>
    </location>
</feature>
<dbReference type="Gene3D" id="2.20.200.10">
    <property type="entry name" value="Outer membrane efflux proteins (OEP)"/>
    <property type="match status" value="1"/>
</dbReference>
<dbReference type="InterPro" id="IPR010131">
    <property type="entry name" value="MdtP/NodT-like"/>
</dbReference>
<keyword evidence="2" id="KW-0472">Membrane</keyword>
<keyword evidence="2" id="KW-0449">Lipoprotein</keyword>
<dbReference type="InterPro" id="IPR003423">
    <property type="entry name" value="OMP_efflux"/>
</dbReference>
<evidence type="ECO:0000256" key="2">
    <source>
        <dbReference type="RuleBase" id="RU362097"/>
    </source>
</evidence>
<dbReference type="RefSeq" id="WP_136064169.1">
    <property type="nucleotide sequence ID" value="NZ_CAAHFH010000002.1"/>
</dbReference>
<evidence type="ECO:0000313" key="4">
    <source>
        <dbReference type="EMBL" id="VGO22653.1"/>
    </source>
</evidence>
<reference evidence="4 5" key="1">
    <citation type="submission" date="2019-04" db="EMBL/GenBank/DDBJ databases">
        <authorList>
            <person name="Van Vliet M D."/>
        </authorList>
    </citation>
    <scope>NUCLEOTIDE SEQUENCE [LARGE SCALE GENOMIC DNA]</scope>
    <source>
        <strain evidence="4 5">F21</strain>
    </source>
</reference>
<dbReference type="GO" id="GO:0015562">
    <property type="term" value="F:efflux transmembrane transporter activity"/>
    <property type="evidence" value="ECO:0007669"/>
    <property type="project" value="InterPro"/>
</dbReference>
<comment type="subcellular location">
    <subcellularLocation>
        <location evidence="2">Cell membrane</location>
        <topology evidence="2">Lipid-anchor</topology>
    </subcellularLocation>
</comment>
<evidence type="ECO:0000256" key="3">
    <source>
        <dbReference type="SAM" id="MobiDB-lite"/>
    </source>
</evidence>
<keyword evidence="2" id="KW-1134">Transmembrane beta strand</keyword>